<dbReference type="RefSeq" id="WP_210036859.1">
    <property type="nucleotide sequence ID" value="NZ_JAGINU010000004.1"/>
</dbReference>
<dbReference type="InterPro" id="IPR001763">
    <property type="entry name" value="Rhodanese-like_dom"/>
</dbReference>
<dbReference type="InterPro" id="IPR050229">
    <property type="entry name" value="GlpE_sulfurtransferase"/>
</dbReference>
<sequence length="107" mass="11113">MAIRETSVDEFAAARDAGEVTLIDVRNPDEYAEGHIPGAHLVPLPELAHRIGEIPTGATVHVVCQSGGRSAQAAELLTQTGIDAVSVAGGTQGWITSGRTTETAPNR</sequence>
<proteinExistence type="predicted"/>
<dbReference type="Proteomes" id="UP001519295">
    <property type="component" value="Unassembled WGS sequence"/>
</dbReference>
<evidence type="ECO:0000313" key="2">
    <source>
        <dbReference type="EMBL" id="MBP2371758.1"/>
    </source>
</evidence>
<keyword evidence="3" id="KW-1185">Reference proteome</keyword>
<comment type="caution">
    <text evidence="2">The sequence shown here is derived from an EMBL/GenBank/DDBJ whole genome shotgun (WGS) entry which is preliminary data.</text>
</comment>
<dbReference type="Gene3D" id="3.40.250.10">
    <property type="entry name" value="Rhodanese-like domain"/>
    <property type="match status" value="1"/>
</dbReference>
<reference evidence="2 3" key="1">
    <citation type="submission" date="2021-03" db="EMBL/GenBank/DDBJ databases">
        <title>Sequencing the genomes of 1000 actinobacteria strains.</title>
        <authorList>
            <person name="Klenk H.-P."/>
        </authorList>
    </citation>
    <scope>NUCLEOTIDE SEQUENCE [LARGE SCALE GENOMIC DNA]</scope>
    <source>
        <strain evidence="2 3">DSM 45256</strain>
    </source>
</reference>
<dbReference type="InterPro" id="IPR036873">
    <property type="entry name" value="Rhodanese-like_dom_sf"/>
</dbReference>
<dbReference type="SUPFAM" id="SSF52821">
    <property type="entry name" value="Rhodanese/Cell cycle control phosphatase"/>
    <property type="match status" value="1"/>
</dbReference>
<dbReference type="Pfam" id="PF00581">
    <property type="entry name" value="Rhodanese"/>
    <property type="match status" value="1"/>
</dbReference>
<name>A0ABS4W6C2_9PSEU</name>
<gene>
    <name evidence="2" type="ORF">JOF36_007531</name>
</gene>
<accession>A0ABS4W6C2</accession>
<protein>
    <submittedName>
        <fullName evidence="2">Rhodanese-related sulfurtransferase</fullName>
    </submittedName>
</protein>
<dbReference type="PANTHER" id="PTHR43031:SF1">
    <property type="entry name" value="PYRIDINE NUCLEOTIDE-DISULPHIDE OXIDOREDUCTASE"/>
    <property type="match status" value="1"/>
</dbReference>
<organism evidence="2 3">
    <name type="scientific">Pseudonocardia parietis</name>
    <dbReference type="NCBI Taxonomy" id="570936"/>
    <lineage>
        <taxon>Bacteria</taxon>
        <taxon>Bacillati</taxon>
        <taxon>Actinomycetota</taxon>
        <taxon>Actinomycetes</taxon>
        <taxon>Pseudonocardiales</taxon>
        <taxon>Pseudonocardiaceae</taxon>
        <taxon>Pseudonocardia</taxon>
    </lineage>
</organism>
<dbReference type="PROSITE" id="PS50206">
    <property type="entry name" value="RHODANESE_3"/>
    <property type="match status" value="1"/>
</dbReference>
<evidence type="ECO:0000313" key="3">
    <source>
        <dbReference type="Proteomes" id="UP001519295"/>
    </source>
</evidence>
<evidence type="ECO:0000259" key="1">
    <source>
        <dbReference type="PROSITE" id="PS50206"/>
    </source>
</evidence>
<dbReference type="SMART" id="SM00450">
    <property type="entry name" value="RHOD"/>
    <property type="match status" value="1"/>
</dbReference>
<dbReference type="PANTHER" id="PTHR43031">
    <property type="entry name" value="FAD-DEPENDENT OXIDOREDUCTASE"/>
    <property type="match status" value="1"/>
</dbReference>
<dbReference type="EMBL" id="JAGINU010000004">
    <property type="protein sequence ID" value="MBP2371758.1"/>
    <property type="molecule type" value="Genomic_DNA"/>
</dbReference>
<feature type="domain" description="Rhodanese" evidence="1">
    <location>
        <begin position="16"/>
        <end position="103"/>
    </location>
</feature>
<dbReference type="CDD" id="cd00158">
    <property type="entry name" value="RHOD"/>
    <property type="match status" value="1"/>
</dbReference>